<sequence length="219" mass="23968">MAHRKEKPNLRGDPVSPGNRILTGPDEETTVKRPATPLPVPEVKPGVKSGAHKAPKLDGSSTETEELHIVDESDGRRWIIQDKTVIDLLRSYKSASDEKTKDDIVKRLQSYVASLSKKSNACQASKNSSDKCSSHQSPMSNAASLSKIIEKILNLKVDESPQVFMSSTKIQASQSDKQLQLSKNAGTKGDLDGNRMDVDKNSSPQRSMPRSVHLPRDGI</sequence>
<dbReference type="OrthoDB" id="790661at2759"/>
<dbReference type="Proteomes" id="UP000504607">
    <property type="component" value="Unplaced"/>
</dbReference>
<keyword evidence="2" id="KW-1185">Reference proteome</keyword>
<dbReference type="KEGG" id="egu:105037653"/>
<name>A0A6I9QNY5_ELAGV</name>
<dbReference type="AlphaFoldDB" id="A0A6I9QNY5"/>
<organism evidence="2 3">
    <name type="scientific">Elaeis guineensis var. tenera</name>
    <name type="common">Oil palm</name>
    <dbReference type="NCBI Taxonomy" id="51953"/>
    <lineage>
        <taxon>Eukaryota</taxon>
        <taxon>Viridiplantae</taxon>
        <taxon>Streptophyta</taxon>
        <taxon>Embryophyta</taxon>
        <taxon>Tracheophyta</taxon>
        <taxon>Spermatophyta</taxon>
        <taxon>Magnoliopsida</taxon>
        <taxon>Liliopsida</taxon>
        <taxon>Arecaceae</taxon>
        <taxon>Arecoideae</taxon>
        <taxon>Cocoseae</taxon>
        <taxon>Elaeidinae</taxon>
        <taxon>Elaeis</taxon>
    </lineage>
</organism>
<dbReference type="InParanoid" id="A0A6I9QNY5"/>
<reference evidence="3" key="1">
    <citation type="submission" date="2025-08" db="UniProtKB">
        <authorList>
            <consortium name="RefSeq"/>
        </authorList>
    </citation>
    <scope>IDENTIFICATION</scope>
</reference>
<protein>
    <submittedName>
        <fullName evidence="3">Uncharacterized protein LOC105037653 isoform X1</fullName>
    </submittedName>
</protein>
<evidence type="ECO:0000256" key="1">
    <source>
        <dbReference type="SAM" id="MobiDB-lite"/>
    </source>
</evidence>
<feature type="compositionally biased region" description="Polar residues" evidence="1">
    <location>
        <begin position="116"/>
        <end position="127"/>
    </location>
</feature>
<feature type="compositionally biased region" description="Basic and acidic residues" evidence="1">
    <location>
        <begin position="189"/>
        <end position="200"/>
    </location>
</feature>
<feature type="compositionally biased region" description="Polar residues" evidence="1">
    <location>
        <begin position="168"/>
        <end position="185"/>
    </location>
</feature>
<evidence type="ECO:0000313" key="2">
    <source>
        <dbReference type="Proteomes" id="UP000504607"/>
    </source>
</evidence>
<gene>
    <name evidence="3" type="primary">LOC105037653</name>
</gene>
<feature type="region of interest" description="Disordered" evidence="1">
    <location>
        <begin position="1"/>
        <end position="68"/>
    </location>
</feature>
<dbReference type="RefSeq" id="XP_010911596.1">
    <property type="nucleotide sequence ID" value="XM_010913294.2"/>
</dbReference>
<accession>A0A6I9QNY5</accession>
<dbReference type="GeneID" id="105037653"/>
<proteinExistence type="predicted"/>
<feature type="region of interest" description="Disordered" evidence="1">
    <location>
        <begin position="168"/>
        <end position="219"/>
    </location>
</feature>
<feature type="region of interest" description="Disordered" evidence="1">
    <location>
        <begin position="116"/>
        <end position="141"/>
    </location>
</feature>
<evidence type="ECO:0000313" key="3">
    <source>
        <dbReference type="RefSeq" id="XP_010911596.1"/>
    </source>
</evidence>